<accession>A0ABN1CD95</accession>
<proteinExistence type="predicted"/>
<protein>
    <submittedName>
        <fullName evidence="1">Uncharacterized protein</fullName>
    </submittedName>
</protein>
<reference evidence="1 2" key="1">
    <citation type="journal article" date="2019" name="Int. J. Syst. Evol. Microbiol.">
        <title>The Global Catalogue of Microorganisms (GCM) 10K type strain sequencing project: providing services to taxonomists for standard genome sequencing and annotation.</title>
        <authorList>
            <consortium name="The Broad Institute Genomics Platform"/>
            <consortium name="The Broad Institute Genome Sequencing Center for Infectious Disease"/>
            <person name="Wu L."/>
            <person name="Ma J."/>
        </authorList>
    </citation>
    <scope>NUCLEOTIDE SEQUENCE [LARGE SCALE GENOMIC DNA]</scope>
    <source>
        <strain evidence="1 2">JCM 14368</strain>
    </source>
</reference>
<name>A0ABN1CD95_9DEIO</name>
<organism evidence="1 2">
    <name type="scientific">Deinococcus depolymerans</name>
    <dbReference type="NCBI Taxonomy" id="392408"/>
    <lineage>
        <taxon>Bacteria</taxon>
        <taxon>Thermotogati</taxon>
        <taxon>Deinococcota</taxon>
        <taxon>Deinococci</taxon>
        <taxon>Deinococcales</taxon>
        <taxon>Deinococcaceae</taxon>
        <taxon>Deinococcus</taxon>
    </lineage>
</organism>
<evidence type="ECO:0000313" key="1">
    <source>
        <dbReference type="EMBL" id="GAA0516808.1"/>
    </source>
</evidence>
<evidence type="ECO:0000313" key="2">
    <source>
        <dbReference type="Proteomes" id="UP001500191"/>
    </source>
</evidence>
<dbReference type="RefSeq" id="WP_343759484.1">
    <property type="nucleotide sequence ID" value="NZ_BAAADB010000029.1"/>
</dbReference>
<dbReference type="Proteomes" id="UP001500191">
    <property type="component" value="Unassembled WGS sequence"/>
</dbReference>
<sequence length="178" mass="21229">MARSIWKRERHARRITARRLNLQLYGFKFRNWSSPEVEQAWPRACWTLIGQFDQRWEAQVCASRHPGSRLLTIRRTRKGRTRIICHRVGYVQRRGAPFRTAAMTWELQEVQREYENRLARRVLQHGGLRGGVSAATRKYRQRWRRAGREACRLALLGQIDRADDLDPQPRRLGVDWEL</sequence>
<dbReference type="EMBL" id="BAAADB010000029">
    <property type="protein sequence ID" value="GAA0516808.1"/>
    <property type="molecule type" value="Genomic_DNA"/>
</dbReference>
<comment type="caution">
    <text evidence="1">The sequence shown here is derived from an EMBL/GenBank/DDBJ whole genome shotgun (WGS) entry which is preliminary data.</text>
</comment>
<gene>
    <name evidence="1" type="ORF">GCM10008937_25410</name>
</gene>
<keyword evidence="2" id="KW-1185">Reference proteome</keyword>